<dbReference type="PANTHER" id="PTHR38048:SF1">
    <property type="entry name" value="HEMERYTHRIN-LIKE DOMAIN-CONTAINING PROTEIN"/>
    <property type="match status" value="1"/>
</dbReference>
<dbReference type="CDD" id="cd12108">
    <property type="entry name" value="Hr-like"/>
    <property type="match status" value="1"/>
</dbReference>
<gene>
    <name evidence="2" type="ORF">HGRIS_002702</name>
</gene>
<evidence type="ECO:0000259" key="1">
    <source>
        <dbReference type="Pfam" id="PF01814"/>
    </source>
</evidence>
<proteinExistence type="predicted"/>
<dbReference type="Pfam" id="PF01814">
    <property type="entry name" value="Hemerythrin"/>
    <property type="match status" value="1"/>
</dbReference>
<dbReference type="PANTHER" id="PTHR38048">
    <property type="entry name" value="EXPRESSED PROTEIN"/>
    <property type="match status" value="1"/>
</dbReference>
<evidence type="ECO:0000313" key="2">
    <source>
        <dbReference type="EMBL" id="KAL0956565.1"/>
    </source>
</evidence>
<dbReference type="InterPro" id="IPR053206">
    <property type="entry name" value="Dimeric_xanthone_biosynth"/>
</dbReference>
<sequence length="151" mass="17631">MRSFHNSFKREFEMLYELSDGSYNKFGWSLTMYLSAIKRLKSGLTMHHTIEERHIFPKLAKRMPAFANTDDGAHWNSHRGIHQGISTLSRISPKYWLICNSLGLDDLSKLVTKFSEEPAAYNPIELRACFDGFRDVLFHHLDEEVRHSLDK</sequence>
<reference evidence="3" key="1">
    <citation type="submission" date="2024-06" db="EMBL/GenBank/DDBJ databases">
        <title>Multi-omics analyses provide insights into the biosynthesis of the anticancer antibiotic pleurotin in Hohenbuehelia grisea.</title>
        <authorList>
            <person name="Weaver J.A."/>
            <person name="Alberti F."/>
        </authorList>
    </citation>
    <scope>NUCLEOTIDE SEQUENCE [LARGE SCALE GENOMIC DNA]</scope>
    <source>
        <strain evidence="3">T-177</strain>
    </source>
</reference>
<protein>
    <recommendedName>
        <fullName evidence="1">Hemerythrin-like domain-containing protein</fullName>
    </recommendedName>
</protein>
<keyword evidence="3" id="KW-1185">Reference proteome</keyword>
<organism evidence="2 3">
    <name type="scientific">Hohenbuehelia grisea</name>
    <dbReference type="NCBI Taxonomy" id="104357"/>
    <lineage>
        <taxon>Eukaryota</taxon>
        <taxon>Fungi</taxon>
        <taxon>Dikarya</taxon>
        <taxon>Basidiomycota</taxon>
        <taxon>Agaricomycotina</taxon>
        <taxon>Agaricomycetes</taxon>
        <taxon>Agaricomycetidae</taxon>
        <taxon>Agaricales</taxon>
        <taxon>Pleurotineae</taxon>
        <taxon>Pleurotaceae</taxon>
        <taxon>Hohenbuehelia</taxon>
    </lineage>
</organism>
<dbReference type="Gene3D" id="1.20.120.520">
    <property type="entry name" value="nmb1532 protein domain like"/>
    <property type="match status" value="1"/>
</dbReference>
<evidence type="ECO:0000313" key="3">
    <source>
        <dbReference type="Proteomes" id="UP001556367"/>
    </source>
</evidence>
<dbReference type="Proteomes" id="UP001556367">
    <property type="component" value="Unassembled WGS sequence"/>
</dbReference>
<dbReference type="EMBL" id="JASNQZ010000006">
    <property type="protein sequence ID" value="KAL0956565.1"/>
    <property type="molecule type" value="Genomic_DNA"/>
</dbReference>
<name>A0ABR3JM79_9AGAR</name>
<dbReference type="InterPro" id="IPR012312">
    <property type="entry name" value="Hemerythrin-like"/>
</dbReference>
<comment type="caution">
    <text evidence="2">The sequence shown here is derived from an EMBL/GenBank/DDBJ whole genome shotgun (WGS) entry which is preliminary data.</text>
</comment>
<feature type="domain" description="Hemerythrin-like" evidence="1">
    <location>
        <begin position="2"/>
        <end position="144"/>
    </location>
</feature>
<accession>A0ABR3JM79</accession>